<dbReference type="GO" id="GO:0004788">
    <property type="term" value="F:thiamine diphosphokinase activity"/>
    <property type="evidence" value="ECO:0007669"/>
    <property type="project" value="UniProtKB-UniRule"/>
</dbReference>
<dbReference type="Gene3D" id="3.40.50.10240">
    <property type="entry name" value="Thiamin pyrophosphokinase, catalytic domain"/>
    <property type="match status" value="1"/>
</dbReference>
<sequence length="218" mass="24552">MRRVIVCSGGPVEEVVAFEQLPLLEEETVFIGADRGALHLLERGITPNEIIGDFDSLTAEELKFVKQWVSEVTILQVEKDDTDTHLAVQKALTYEPDEIILTGVTGGRLDHYEASLHDICRFQIEHPNILFSIQNNQNIIRFLLPGSHEIEQDDHYKYISFFSFGEKVEKISLNGFLYNVTDENITAGTAKFTSNELKGRTSTISFIAGICLMIRSSD</sequence>
<keyword evidence="8" id="KW-1185">Reference proteome</keyword>
<dbReference type="PANTHER" id="PTHR41299:SF1">
    <property type="entry name" value="THIAMINE PYROPHOSPHOKINASE"/>
    <property type="match status" value="1"/>
</dbReference>
<keyword evidence="1 7" id="KW-0808">Transferase</keyword>
<dbReference type="GO" id="GO:0030975">
    <property type="term" value="F:thiamine binding"/>
    <property type="evidence" value="ECO:0007669"/>
    <property type="project" value="InterPro"/>
</dbReference>
<dbReference type="Proteomes" id="UP000317316">
    <property type="component" value="Unassembled WGS sequence"/>
</dbReference>
<dbReference type="GO" id="GO:0009229">
    <property type="term" value="P:thiamine diphosphate biosynthetic process"/>
    <property type="evidence" value="ECO:0007669"/>
    <property type="project" value="InterPro"/>
</dbReference>
<dbReference type="InterPro" id="IPR036759">
    <property type="entry name" value="TPK_catalytic_sf"/>
</dbReference>
<dbReference type="InterPro" id="IPR036371">
    <property type="entry name" value="TPK_B1-bd_sf"/>
</dbReference>
<gene>
    <name evidence="7" type="ORF">FG382_04620</name>
</gene>
<evidence type="ECO:0000256" key="5">
    <source>
        <dbReference type="NCBIfam" id="TIGR01378"/>
    </source>
</evidence>
<dbReference type="Pfam" id="PF04263">
    <property type="entry name" value="TPK_catalytic"/>
    <property type="match status" value="1"/>
</dbReference>
<evidence type="ECO:0000256" key="3">
    <source>
        <dbReference type="ARBA" id="ARBA00022777"/>
    </source>
</evidence>
<dbReference type="RefSeq" id="WP_142537721.1">
    <property type="nucleotide sequence ID" value="NZ_BMIE01000001.1"/>
</dbReference>
<dbReference type="InterPro" id="IPR006282">
    <property type="entry name" value="Thi_PPkinase"/>
</dbReference>
<evidence type="ECO:0000313" key="7">
    <source>
        <dbReference type="EMBL" id="TQR16002.1"/>
    </source>
</evidence>
<protein>
    <recommendedName>
        <fullName evidence="5">Thiamine diphosphokinase</fullName>
        <ecNumber evidence="5">2.7.6.2</ecNumber>
    </recommendedName>
</protein>
<dbReference type="InterPro" id="IPR007373">
    <property type="entry name" value="Thiamin_PyroPKinase_B1-bd"/>
</dbReference>
<accession>A0A544TEW9</accession>
<evidence type="ECO:0000259" key="6">
    <source>
        <dbReference type="SMART" id="SM00983"/>
    </source>
</evidence>
<dbReference type="Pfam" id="PF04265">
    <property type="entry name" value="TPK_B1_binding"/>
    <property type="match status" value="1"/>
</dbReference>
<feature type="domain" description="Thiamin pyrophosphokinase thiamin-binding" evidence="6">
    <location>
        <begin position="146"/>
        <end position="212"/>
    </location>
</feature>
<dbReference type="SUPFAM" id="SSF63862">
    <property type="entry name" value="Thiamin pyrophosphokinase, substrate-binding domain"/>
    <property type="match status" value="1"/>
</dbReference>
<keyword evidence="2" id="KW-0547">Nucleotide-binding</keyword>
<organism evidence="7 8">
    <name type="scientific">Psychrobacillus lasiicapitis</name>
    <dbReference type="NCBI Taxonomy" id="1636719"/>
    <lineage>
        <taxon>Bacteria</taxon>
        <taxon>Bacillati</taxon>
        <taxon>Bacillota</taxon>
        <taxon>Bacilli</taxon>
        <taxon>Bacillales</taxon>
        <taxon>Bacillaceae</taxon>
        <taxon>Psychrobacillus</taxon>
    </lineage>
</organism>
<dbReference type="GO" id="GO:0016301">
    <property type="term" value="F:kinase activity"/>
    <property type="evidence" value="ECO:0007669"/>
    <property type="project" value="UniProtKB-KW"/>
</dbReference>
<dbReference type="NCBIfam" id="TIGR01378">
    <property type="entry name" value="thi_PPkinase"/>
    <property type="match status" value="1"/>
</dbReference>
<dbReference type="GO" id="GO:0006772">
    <property type="term" value="P:thiamine metabolic process"/>
    <property type="evidence" value="ECO:0007669"/>
    <property type="project" value="UniProtKB-UniRule"/>
</dbReference>
<dbReference type="InterPro" id="IPR007371">
    <property type="entry name" value="TPK_catalytic"/>
</dbReference>
<dbReference type="EC" id="2.7.6.2" evidence="5"/>
<dbReference type="AlphaFoldDB" id="A0A544TEW9"/>
<keyword evidence="3 7" id="KW-0418">Kinase</keyword>
<evidence type="ECO:0000256" key="1">
    <source>
        <dbReference type="ARBA" id="ARBA00022679"/>
    </source>
</evidence>
<name>A0A544TEW9_9BACI</name>
<evidence type="ECO:0000256" key="4">
    <source>
        <dbReference type="ARBA" id="ARBA00022840"/>
    </source>
</evidence>
<dbReference type="GO" id="GO:0005524">
    <property type="term" value="F:ATP binding"/>
    <property type="evidence" value="ECO:0007669"/>
    <property type="project" value="UniProtKB-KW"/>
</dbReference>
<dbReference type="SMART" id="SM00983">
    <property type="entry name" value="TPK_B1_binding"/>
    <property type="match status" value="1"/>
</dbReference>
<dbReference type="CDD" id="cd07995">
    <property type="entry name" value="TPK"/>
    <property type="match status" value="1"/>
</dbReference>
<evidence type="ECO:0000313" key="8">
    <source>
        <dbReference type="Proteomes" id="UP000317316"/>
    </source>
</evidence>
<reference evidence="7 8" key="1">
    <citation type="submission" date="2019-05" db="EMBL/GenBank/DDBJ databases">
        <title>Psychrobacillus vulpis sp. nov., a new species isolated from feces of a red fox that inhabits in The Tablas de Daimiel Natural Park, Albacete, Spain.</title>
        <authorList>
            <person name="Rodriguez M."/>
            <person name="Reina J.C."/>
            <person name="Bejar V."/>
            <person name="Llamas I."/>
        </authorList>
    </citation>
    <scope>NUCLEOTIDE SEQUENCE [LARGE SCALE GENOMIC DNA]</scope>
    <source>
        <strain evidence="7 8">NEAU-3TGS17</strain>
    </source>
</reference>
<proteinExistence type="predicted"/>
<comment type="caution">
    <text evidence="7">The sequence shown here is derived from an EMBL/GenBank/DDBJ whole genome shotgun (WGS) entry which is preliminary data.</text>
</comment>
<keyword evidence="4" id="KW-0067">ATP-binding</keyword>
<dbReference type="SUPFAM" id="SSF63999">
    <property type="entry name" value="Thiamin pyrophosphokinase, catalytic domain"/>
    <property type="match status" value="1"/>
</dbReference>
<evidence type="ECO:0000256" key="2">
    <source>
        <dbReference type="ARBA" id="ARBA00022741"/>
    </source>
</evidence>
<dbReference type="PANTHER" id="PTHR41299">
    <property type="entry name" value="THIAMINE PYROPHOSPHOKINASE"/>
    <property type="match status" value="1"/>
</dbReference>
<dbReference type="OrthoDB" id="9804377at2"/>
<dbReference type="InterPro" id="IPR053149">
    <property type="entry name" value="TPK"/>
</dbReference>
<dbReference type="EMBL" id="VDGH01000002">
    <property type="protein sequence ID" value="TQR16002.1"/>
    <property type="molecule type" value="Genomic_DNA"/>
</dbReference>